<reference evidence="9 10" key="1">
    <citation type="submission" date="2024-08" db="EMBL/GenBank/DDBJ databases">
        <authorList>
            <person name="Ishaq N."/>
        </authorList>
    </citation>
    <scope>NUCLEOTIDE SEQUENCE [LARGE SCALE GENOMIC DNA]</scope>
    <source>
        <strain evidence="9 10">JCM 30400</strain>
    </source>
</reference>
<evidence type="ECO:0000256" key="1">
    <source>
        <dbReference type="ARBA" id="ARBA00004459"/>
    </source>
</evidence>
<accession>A0ABV4NJU5</accession>
<evidence type="ECO:0000256" key="8">
    <source>
        <dbReference type="SAM" id="SignalP"/>
    </source>
</evidence>
<keyword evidence="5" id="KW-0998">Cell outer membrane</keyword>
<protein>
    <submittedName>
        <fullName evidence="9">Lipoprotein</fullName>
    </submittedName>
</protein>
<organism evidence="9 10">
    <name type="scientific">Microbulbifer echini</name>
    <dbReference type="NCBI Taxonomy" id="1529067"/>
    <lineage>
        <taxon>Bacteria</taxon>
        <taxon>Pseudomonadati</taxon>
        <taxon>Pseudomonadota</taxon>
        <taxon>Gammaproteobacteria</taxon>
        <taxon>Cellvibrionales</taxon>
        <taxon>Microbulbiferaceae</taxon>
        <taxon>Microbulbifer</taxon>
    </lineage>
</organism>
<dbReference type="EMBL" id="JBGMEL010000002">
    <property type="protein sequence ID" value="MFA0789550.1"/>
    <property type="molecule type" value="Genomic_DNA"/>
</dbReference>
<dbReference type="Proteomes" id="UP001569414">
    <property type="component" value="Unassembled WGS sequence"/>
</dbReference>
<evidence type="ECO:0000256" key="4">
    <source>
        <dbReference type="ARBA" id="ARBA00023139"/>
    </source>
</evidence>
<comment type="caution">
    <text evidence="9">The sequence shown here is derived from an EMBL/GenBank/DDBJ whole genome shotgun (WGS) entry which is preliminary data.</text>
</comment>
<keyword evidence="6 9" id="KW-0449">Lipoprotein</keyword>
<name>A0ABV4NJU5_9GAMM</name>
<evidence type="ECO:0000256" key="3">
    <source>
        <dbReference type="ARBA" id="ARBA00023136"/>
    </source>
</evidence>
<comment type="subcellular location">
    <subcellularLocation>
        <location evidence="1">Cell outer membrane</location>
        <topology evidence="1">Lipid-anchor</topology>
    </subcellularLocation>
</comment>
<feature type="region of interest" description="Disordered" evidence="7">
    <location>
        <begin position="32"/>
        <end position="100"/>
    </location>
</feature>
<dbReference type="Pfam" id="PF13627">
    <property type="entry name" value="LptM_cons"/>
    <property type="match status" value="1"/>
</dbReference>
<gene>
    <name evidence="9" type="ORF">ACCI51_03265</name>
</gene>
<dbReference type="NCBIfam" id="NF047847">
    <property type="entry name" value="SS_mature_LptM"/>
    <property type="match status" value="1"/>
</dbReference>
<evidence type="ECO:0000256" key="5">
    <source>
        <dbReference type="ARBA" id="ARBA00023237"/>
    </source>
</evidence>
<evidence type="ECO:0000256" key="7">
    <source>
        <dbReference type="SAM" id="MobiDB-lite"/>
    </source>
</evidence>
<keyword evidence="2 8" id="KW-0732">Signal</keyword>
<feature type="signal peptide" evidence="8">
    <location>
        <begin position="1"/>
        <end position="19"/>
    </location>
</feature>
<dbReference type="InterPro" id="IPR032831">
    <property type="entry name" value="LptM_cons"/>
</dbReference>
<evidence type="ECO:0000256" key="6">
    <source>
        <dbReference type="ARBA" id="ARBA00023288"/>
    </source>
</evidence>
<keyword evidence="4" id="KW-0564">Palmitate</keyword>
<keyword evidence="10" id="KW-1185">Reference proteome</keyword>
<dbReference type="PROSITE" id="PS51257">
    <property type="entry name" value="PROKAR_LIPOPROTEIN"/>
    <property type="match status" value="1"/>
</dbReference>
<proteinExistence type="predicted"/>
<feature type="compositionally biased region" description="Polar residues" evidence="7">
    <location>
        <begin position="40"/>
        <end position="55"/>
    </location>
</feature>
<feature type="chain" id="PRO_5046829770" evidence="8">
    <location>
        <begin position="20"/>
        <end position="100"/>
    </location>
</feature>
<dbReference type="RefSeq" id="WP_371842585.1">
    <property type="nucleotide sequence ID" value="NZ_JBGMEL010000002.1"/>
</dbReference>
<evidence type="ECO:0000313" key="9">
    <source>
        <dbReference type="EMBL" id="MFA0789550.1"/>
    </source>
</evidence>
<sequence length="100" mass="10584">MPKKMLPPFFALLSATALVVGCGQKGPLYLPQAPAEPAPSITTGPLSTVPTSSTAVEPDEPELAPVGEVVAPEGYSEPQDYSEPEDYPEEGYPEEQVPEK</sequence>
<feature type="compositionally biased region" description="Acidic residues" evidence="7">
    <location>
        <begin position="80"/>
        <end position="93"/>
    </location>
</feature>
<evidence type="ECO:0000256" key="2">
    <source>
        <dbReference type="ARBA" id="ARBA00022729"/>
    </source>
</evidence>
<evidence type="ECO:0000313" key="10">
    <source>
        <dbReference type="Proteomes" id="UP001569414"/>
    </source>
</evidence>
<keyword evidence="3" id="KW-0472">Membrane</keyword>